<dbReference type="Gene3D" id="3.90.190.10">
    <property type="entry name" value="Protein tyrosine phosphatase superfamily"/>
    <property type="match status" value="1"/>
</dbReference>
<sequence>MIRDAFLDTQGIHNFRDYGGWKTRGGGTVRTGLLYRSGHHVEATDTDLSAIAHLGIHTVIDLRGQSERSAHPCRRVEGFDGEVVFYDGETTSSPPHMDIDPDMAASDFARERMLAVYTRMPDNPAMIDMFGRYLNILVEREGASLVHCYAGKDRTGVAATMLLHILGVSEDDQRREFLRTNDSPTFDVLARQSLPGIEARLGRKLDEGAAKDLLGVREEYLDRYLEIASQRHGSFDGYLERAIGVDDALRDALIARFVA</sequence>
<protein>
    <submittedName>
        <fullName evidence="2">Protein-tyrosine-phosphatase</fullName>
    </submittedName>
</protein>
<reference evidence="3" key="1">
    <citation type="submission" date="2018-07" db="EMBL/GenBank/DDBJ databases">
        <title>Genome sequence of Erythrobacter strain YH-07, an antagonistic bacterium isolated from Yellow Sea.</title>
        <authorList>
            <person name="Tang T."/>
            <person name="Liu Q."/>
            <person name="Sun X."/>
        </authorList>
    </citation>
    <scope>NUCLEOTIDE SEQUENCE [LARGE SCALE GENOMIC DNA]</scope>
    <source>
        <strain evidence="3">YH-07</strain>
    </source>
</reference>
<gene>
    <name evidence="2" type="ORF">DVR09_12230</name>
</gene>
<dbReference type="PANTHER" id="PTHR31126:SF1">
    <property type="entry name" value="TYROSINE SPECIFIC PROTEIN PHOSPHATASES DOMAIN-CONTAINING PROTEIN"/>
    <property type="match status" value="1"/>
</dbReference>
<dbReference type="OrthoDB" id="1188001at2"/>
<accession>A0A345YGD7</accession>
<dbReference type="Pfam" id="PF13350">
    <property type="entry name" value="Y_phosphatase3"/>
    <property type="match status" value="1"/>
</dbReference>
<dbReference type="Proteomes" id="UP000254508">
    <property type="component" value="Chromosome"/>
</dbReference>
<dbReference type="PANTHER" id="PTHR31126">
    <property type="entry name" value="TYROSINE-PROTEIN PHOSPHATASE"/>
    <property type="match status" value="1"/>
</dbReference>
<comment type="similarity">
    <text evidence="1">Belongs to the protein-tyrosine phosphatase family.</text>
</comment>
<dbReference type="KEGG" id="err:DVR09_12230"/>
<organism evidence="2 3">
    <name type="scientific">Erythrobacter aureus</name>
    <dbReference type="NCBI Taxonomy" id="2182384"/>
    <lineage>
        <taxon>Bacteria</taxon>
        <taxon>Pseudomonadati</taxon>
        <taxon>Pseudomonadota</taxon>
        <taxon>Alphaproteobacteria</taxon>
        <taxon>Sphingomonadales</taxon>
        <taxon>Erythrobacteraceae</taxon>
        <taxon>Erythrobacter/Porphyrobacter group</taxon>
        <taxon>Erythrobacter</taxon>
    </lineage>
</organism>
<keyword evidence="3" id="KW-1185">Reference proteome</keyword>
<evidence type="ECO:0000313" key="2">
    <source>
        <dbReference type="EMBL" id="AXK42989.1"/>
    </source>
</evidence>
<dbReference type="PROSITE" id="PS00383">
    <property type="entry name" value="TYR_PHOSPHATASE_1"/>
    <property type="match status" value="1"/>
</dbReference>
<dbReference type="InterPro" id="IPR026893">
    <property type="entry name" value="Tyr/Ser_Pase_IphP-type"/>
</dbReference>
<dbReference type="AlphaFoldDB" id="A0A345YGD7"/>
<dbReference type="SUPFAM" id="SSF52799">
    <property type="entry name" value="(Phosphotyrosine protein) phosphatases II"/>
    <property type="match status" value="1"/>
</dbReference>
<evidence type="ECO:0000313" key="3">
    <source>
        <dbReference type="Proteomes" id="UP000254508"/>
    </source>
</evidence>
<dbReference type="GO" id="GO:0004721">
    <property type="term" value="F:phosphoprotein phosphatase activity"/>
    <property type="evidence" value="ECO:0007669"/>
    <property type="project" value="InterPro"/>
</dbReference>
<dbReference type="InterPro" id="IPR016130">
    <property type="entry name" value="Tyr_Pase_AS"/>
</dbReference>
<dbReference type="InterPro" id="IPR029021">
    <property type="entry name" value="Prot-tyrosine_phosphatase-like"/>
</dbReference>
<name>A0A345YGD7_9SPHN</name>
<dbReference type="EMBL" id="CP031357">
    <property type="protein sequence ID" value="AXK42989.1"/>
    <property type="molecule type" value="Genomic_DNA"/>
</dbReference>
<proteinExistence type="inferred from homology"/>
<evidence type="ECO:0000256" key="1">
    <source>
        <dbReference type="ARBA" id="ARBA00009580"/>
    </source>
</evidence>
<dbReference type="RefSeq" id="WP_115417158.1">
    <property type="nucleotide sequence ID" value="NZ_CP031357.1"/>
</dbReference>